<evidence type="ECO:0000256" key="1">
    <source>
        <dbReference type="SAM" id="SignalP"/>
    </source>
</evidence>
<sequence length="210" mass="23397">MNQPFNRGKLFTGLLSAMTLATLMISNDVSAALGQLTSQKQVGVREGQVVVAGTKGQYTGKMIVRSTKAIAWAVLTDYDNYEKFLPDVEESRVIENNGNNKVFEQIKVIQAAIFTRKSPIRIAVSETYPNKISFKMTSGEIQSLQGSWTIQPLSVASEDQPIQLLITHQVTVDPGNKSWRGIFYGIYEDSLEDTLQAIKTEINRRSSMMK</sequence>
<feature type="chain" id="PRO_5015524147" evidence="1">
    <location>
        <begin position="32"/>
        <end position="210"/>
    </location>
</feature>
<gene>
    <name evidence="3" type="ORF">C7H19_15915</name>
</gene>
<evidence type="ECO:0000313" key="3">
    <source>
        <dbReference type="EMBL" id="PSF35719.1"/>
    </source>
</evidence>
<keyword evidence="1" id="KW-0732">Signal</keyword>
<reference evidence="3 4" key="2">
    <citation type="submission" date="2018-03" db="EMBL/GenBank/DDBJ databases">
        <authorList>
            <person name="Keele B.F."/>
        </authorList>
    </citation>
    <scope>NUCLEOTIDE SEQUENCE [LARGE SCALE GENOMIC DNA]</scope>
    <source>
        <strain evidence="3 4">CCALA 016</strain>
    </source>
</reference>
<dbReference type="Proteomes" id="UP000239001">
    <property type="component" value="Unassembled WGS sequence"/>
</dbReference>
<feature type="domain" description="Coenzyme Q-binding protein COQ10 START" evidence="2">
    <location>
        <begin position="71"/>
        <end position="178"/>
    </location>
</feature>
<dbReference type="SUPFAM" id="SSF55961">
    <property type="entry name" value="Bet v1-like"/>
    <property type="match status" value="1"/>
</dbReference>
<proteinExistence type="predicted"/>
<comment type="caution">
    <text evidence="3">The sequence shown here is derived from an EMBL/GenBank/DDBJ whole genome shotgun (WGS) entry which is preliminary data.</text>
</comment>
<feature type="signal peptide" evidence="1">
    <location>
        <begin position="1"/>
        <end position="31"/>
    </location>
</feature>
<protein>
    <submittedName>
        <fullName evidence="3">Cyclase/dehydrase</fullName>
    </submittedName>
</protein>
<dbReference type="AlphaFoldDB" id="A0A2T1LVS3"/>
<evidence type="ECO:0000259" key="2">
    <source>
        <dbReference type="Pfam" id="PF03364"/>
    </source>
</evidence>
<dbReference type="RefSeq" id="WP_106457907.1">
    <property type="nucleotide sequence ID" value="NZ_PXOH01000018.1"/>
</dbReference>
<name>A0A2T1LVS3_9CHRO</name>
<dbReference type="InterPro" id="IPR023393">
    <property type="entry name" value="START-like_dom_sf"/>
</dbReference>
<dbReference type="Pfam" id="PF03364">
    <property type="entry name" value="Polyketide_cyc"/>
    <property type="match status" value="1"/>
</dbReference>
<keyword evidence="4" id="KW-1185">Reference proteome</keyword>
<reference evidence="3 4" key="1">
    <citation type="submission" date="2018-03" db="EMBL/GenBank/DDBJ databases">
        <title>The ancient ancestry and fast evolution of plastids.</title>
        <authorList>
            <person name="Moore K.R."/>
            <person name="Magnabosco C."/>
            <person name="Momper L."/>
            <person name="Gold D.A."/>
            <person name="Bosak T."/>
            <person name="Fournier G.P."/>
        </authorList>
    </citation>
    <scope>NUCLEOTIDE SEQUENCE [LARGE SCALE GENOMIC DNA]</scope>
    <source>
        <strain evidence="3 4">CCALA 016</strain>
    </source>
</reference>
<organism evidence="3 4">
    <name type="scientific">Aphanothece hegewaldii CCALA 016</name>
    <dbReference type="NCBI Taxonomy" id="2107694"/>
    <lineage>
        <taxon>Bacteria</taxon>
        <taxon>Bacillati</taxon>
        <taxon>Cyanobacteriota</taxon>
        <taxon>Cyanophyceae</taxon>
        <taxon>Oscillatoriophycideae</taxon>
        <taxon>Chroococcales</taxon>
        <taxon>Aphanothecaceae</taxon>
        <taxon>Aphanothece</taxon>
    </lineage>
</organism>
<dbReference type="OrthoDB" id="539556at2"/>
<accession>A0A2T1LVS3</accession>
<evidence type="ECO:0000313" key="4">
    <source>
        <dbReference type="Proteomes" id="UP000239001"/>
    </source>
</evidence>
<dbReference type="InterPro" id="IPR005031">
    <property type="entry name" value="COQ10_START"/>
</dbReference>
<dbReference type="Gene3D" id="3.30.530.20">
    <property type="match status" value="1"/>
</dbReference>
<dbReference type="EMBL" id="PXOH01000018">
    <property type="protein sequence ID" value="PSF35719.1"/>
    <property type="molecule type" value="Genomic_DNA"/>
</dbReference>